<accession>A0ABV2L8D3</accession>
<dbReference type="Gene3D" id="3.30.450.20">
    <property type="entry name" value="PAS domain"/>
    <property type="match status" value="1"/>
</dbReference>
<evidence type="ECO:0000259" key="1">
    <source>
        <dbReference type="Pfam" id="PF08447"/>
    </source>
</evidence>
<proteinExistence type="predicted"/>
<evidence type="ECO:0000313" key="2">
    <source>
        <dbReference type="EMBL" id="MET3694106.1"/>
    </source>
</evidence>
<protein>
    <submittedName>
        <fullName evidence="2">PAS domain-containing protein</fullName>
    </submittedName>
</protein>
<dbReference type="InterPro" id="IPR013655">
    <property type="entry name" value="PAS_fold_3"/>
</dbReference>
<reference evidence="2 3" key="1">
    <citation type="submission" date="2024-06" db="EMBL/GenBank/DDBJ databases">
        <title>Genomic Encyclopedia of Type Strains, Phase IV (KMG-IV): sequencing the most valuable type-strain genomes for metagenomic binning, comparative biology and taxonomic classification.</title>
        <authorList>
            <person name="Goeker M."/>
        </authorList>
    </citation>
    <scope>NUCLEOTIDE SEQUENCE [LARGE SCALE GENOMIC DNA]</scope>
    <source>
        <strain evidence="2 3">DSM 21331</strain>
    </source>
</reference>
<dbReference type="EMBL" id="JBEPMM010000012">
    <property type="protein sequence ID" value="MET3694106.1"/>
    <property type="molecule type" value="Genomic_DNA"/>
</dbReference>
<dbReference type="Pfam" id="PF08447">
    <property type="entry name" value="PAS_3"/>
    <property type="match status" value="1"/>
</dbReference>
<dbReference type="RefSeq" id="WP_238278621.1">
    <property type="nucleotide sequence ID" value="NZ_BPQL01000041.1"/>
</dbReference>
<dbReference type="InterPro" id="IPR035965">
    <property type="entry name" value="PAS-like_dom_sf"/>
</dbReference>
<organism evidence="2 3">
    <name type="scientific">Methylobacterium goesingense</name>
    <dbReference type="NCBI Taxonomy" id="243690"/>
    <lineage>
        <taxon>Bacteria</taxon>
        <taxon>Pseudomonadati</taxon>
        <taxon>Pseudomonadota</taxon>
        <taxon>Alphaproteobacteria</taxon>
        <taxon>Hyphomicrobiales</taxon>
        <taxon>Methylobacteriaceae</taxon>
        <taxon>Methylobacterium</taxon>
    </lineage>
</organism>
<sequence length="196" mass="21468">MMRAVPAHIPEALAASNVGTWQTGQSVHHYIVDEAAAALFGLDAAKAAEGFLLVNFLRAIHPGDRELFRDRIGRSIEHGGLFVMEYRTTPRPNEVRWVLGRGRYERNAVTGEMQGRGILIDITESKLDGHIEDRALFIAPDAGGSALERAATLALETREAIQEIDGSERPVLVRAIDTLLWALGRVLARHATGGRD</sequence>
<feature type="domain" description="PAS fold-3" evidence="1">
    <location>
        <begin position="32"/>
        <end position="106"/>
    </location>
</feature>
<evidence type="ECO:0000313" key="3">
    <source>
        <dbReference type="Proteomes" id="UP001549145"/>
    </source>
</evidence>
<comment type="caution">
    <text evidence="2">The sequence shown here is derived from an EMBL/GenBank/DDBJ whole genome shotgun (WGS) entry which is preliminary data.</text>
</comment>
<dbReference type="InterPro" id="IPR000014">
    <property type="entry name" value="PAS"/>
</dbReference>
<name>A0ABV2L8D3_9HYPH</name>
<gene>
    <name evidence="2" type="ORF">ABID43_003665</name>
</gene>
<dbReference type="SUPFAM" id="SSF55785">
    <property type="entry name" value="PYP-like sensor domain (PAS domain)"/>
    <property type="match status" value="1"/>
</dbReference>
<dbReference type="Proteomes" id="UP001549145">
    <property type="component" value="Unassembled WGS sequence"/>
</dbReference>
<keyword evidence="3" id="KW-1185">Reference proteome</keyword>
<dbReference type="CDD" id="cd00130">
    <property type="entry name" value="PAS"/>
    <property type="match status" value="1"/>
</dbReference>